<protein>
    <submittedName>
        <fullName evidence="2">Uncharacterized protein</fullName>
    </submittedName>
</protein>
<accession>A0A8H4R7G7</accession>
<sequence length="237" mass="26968">MKIRYRAHCFPVDYSEEYRTLVGDHTYDPLSNAILRTFSQSQNLTSLTLTEVFDSSLFWPLSHQSSGIYFTDPSGSDLEDVPLPAPEDSDSDGSSDWKEEASFDEFDKEEYDGLCGSSPYDVFCAVPDSSRIGSLILGFAKDIQHMPSLSLAAITTRALEGPDGDTFQFEIGCYAPNQPAVYGDQESDDQKVRRLYFEVGDWRPDEELLEALRERWATLQDRKESVRQCYVKFQWSL</sequence>
<comment type="caution">
    <text evidence="2">The sequence shown here is derived from an EMBL/GenBank/DDBJ whole genome shotgun (WGS) entry which is preliminary data.</text>
</comment>
<reference evidence="2 3" key="1">
    <citation type="submission" date="2020-03" db="EMBL/GenBank/DDBJ databases">
        <title>Draft Genome Sequence of Cudoniella acicularis.</title>
        <authorList>
            <person name="Buettner E."/>
            <person name="Kellner H."/>
        </authorList>
    </citation>
    <scope>NUCLEOTIDE SEQUENCE [LARGE SCALE GENOMIC DNA]</scope>
    <source>
        <strain evidence="2 3">DSM 108380</strain>
    </source>
</reference>
<evidence type="ECO:0000313" key="2">
    <source>
        <dbReference type="EMBL" id="KAF4624752.1"/>
    </source>
</evidence>
<dbReference type="AlphaFoldDB" id="A0A8H4R7G7"/>
<dbReference type="OrthoDB" id="5985073at2759"/>
<evidence type="ECO:0000313" key="3">
    <source>
        <dbReference type="Proteomes" id="UP000566819"/>
    </source>
</evidence>
<keyword evidence="3" id="KW-1185">Reference proteome</keyword>
<proteinExistence type="predicted"/>
<organism evidence="2 3">
    <name type="scientific">Cudoniella acicularis</name>
    <dbReference type="NCBI Taxonomy" id="354080"/>
    <lineage>
        <taxon>Eukaryota</taxon>
        <taxon>Fungi</taxon>
        <taxon>Dikarya</taxon>
        <taxon>Ascomycota</taxon>
        <taxon>Pezizomycotina</taxon>
        <taxon>Leotiomycetes</taxon>
        <taxon>Helotiales</taxon>
        <taxon>Tricladiaceae</taxon>
        <taxon>Cudoniella</taxon>
    </lineage>
</organism>
<gene>
    <name evidence="2" type="ORF">G7Y89_g13416</name>
</gene>
<dbReference type="Proteomes" id="UP000566819">
    <property type="component" value="Unassembled WGS sequence"/>
</dbReference>
<feature type="region of interest" description="Disordered" evidence="1">
    <location>
        <begin position="77"/>
        <end position="100"/>
    </location>
</feature>
<evidence type="ECO:0000256" key="1">
    <source>
        <dbReference type="SAM" id="MobiDB-lite"/>
    </source>
</evidence>
<name>A0A8H4R7G7_9HELO</name>
<dbReference type="EMBL" id="JAAMPI010001563">
    <property type="protein sequence ID" value="KAF4624752.1"/>
    <property type="molecule type" value="Genomic_DNA"/>
</dbReference>